<evidence type="ECO:0000256" key="4">
    <source>
        <dbReference type="ARBA" id="ARBA00022975"/>
    </source>
</evidence>
<dbReference type="EC" id="2.1.3.2" evidence="7"/>
<dbReference type="PANTHER" id="PTHR45753:SF6">
    <property type="entry name" value="ASPARTATE CARBAMOYLTRANSFERASE"/>
    <property type="match status" value="1"/>
</dbReference>
<dbReference type="EMBL" id="BMFF01000002">
    <property type="protein sequence ID" value="GGC95877.1"/>
    <property type="molecule type" value="Genomic_DNA"/>
</dbReference>
<comment type="similarity">
    <text evidence="2 7">Belongs to the aspartate/ornithine carbamoyltransferase superfamily. ATCase family.</text>
</comment>
<feature type="binding site" evidence="7">
    <location>
        <position position="70"/>
    </location>
    <ligand>
        <name>carbamoyl phosphate</name>
        <dbReference type="ChEBI" id="CHEBI:58228"/>
    </ligand>
</feature>
<feature type="binding site" evidence="7">
    <location>
        <position position="97"/>
    </location>
    <ligand>
        <name>L-aspartate</name>
        <dbReference type="ChEBI" id="CHEBI:29991"/>
    </ligand>
</feature>
<dbReference type="Proteomes" id="UP000638188">
    <property type="component" value="Unassembled WGS sequence"/>
</dbReference>
<dbReference type="InterPro" id="IPR006130">
    <property type="entry name" value="Asp/Orn_carbamoylTrfase"/>
</dbReference>
<evidence type="ECO:0000259" key="8">
    <source>
        <dbReference type="Pfam" id="PF00185"/>
    </source>
</evidence>
<comment type="caution">
    <text evidence="10">The sequence shown here is derived from an EMBL/GenBank/DDBJ whole genome shotgun (WGS) entry which is preliminary data.</text>
</comment>
<comment type="function">
    <text evidence="5 7">Catalyzes the condensation of carbamoyl phosphate and aspartate to form carbamoyl aspartate and inorganic phosphate, the committed step in the de novo pyrimidine nucleotide biosynthesis pathway.</text>
</comment>
<dbReference type="HAMAP" id="MF_00001">
    <property type="entry name" value="Asp_carb_tr"/>
    <property type="match status" value="1"/>
</dbReference>
<evidence type="ECO:0000259" key="9">
    <source>
        <dbReference type="Pfam" id="PF02729"/>
    </source>
</evidence>
<comment type="subunit">
    <text evidence="7">Heterododecamer (2C3:3R2) of six catalytic PyrB chains organized as two trimers (C3), and six regulatory PyrI chains organized as three dimers (R2).</text>
</comment>
<evidence type="ECO:0000256" key="5">
    <source>
        <dbReference type="ARBA" id="ARBA00043884"/>
    </source>
</evidence>
<dbReference type="PANTHER" id="PTHR45753">
    <property type="entry name" value="ORNITHINE CARBAMOYLTRANSFERASE, MITOCHONDRIAL"/>
    <property type="match status" value="1"/>
</dbReference>
<dbReference type="Pfam" id="PF02729">
    <property type="entry name" value="OTCace_N"/>
    <property type="match status" value="1"/>
</dbReference>
<dbReference type="InterPro" id="IPR006131">
    <property type="entry name" value="Asp_carbamoyltransf_Asp/Orn-bd"/>
</dbReference>
<dbReference type="InterPro" id="IPR036901">
    <property type="entry name" value="Asp/Orn_carbamoylTrfase_sf"/>
</dbReference>
<reference evidence="11" key="1">
    <citation type="journal article" date="2019" name="Int. J. Syst. Evol. Microbiol.">
        <title>The Global Catalogue of Microorganisms (GCM) 10K type strain sequencing project: providing services to taxonomists for standard genome sequencing and annotation.</title>
        <authorList>
            <consortium name="The Broad Institute Genomics Platform"/>
            <consortium name="The Broad Institute Genome Sequencing Center for Infectious Disease"/>
            <person name="Wu L."/>
            <person name="Ma J."/>
        </authorList>
    </citation>
    <scope>NUCLEOTIDE SEQUENCE [LARGE SCALE GENOMIC DNA]</scope>
    <source>
        <strain evidence="11">CGMCC 1.12482</strain>
    </source>
</reference>
<feature type="binding site" evidence="7">
    <location>
        <position position="152"/>
    </location>
    <ligand>
        <name>carbamoyl phosphate</name>
        <dbReference type="ChEBI" id="CHEBI:58228"/>
    </ligand>
</feature>
<feature type="binding site" evidence="7">
    <location>
        <position position="278"/>
    </location>
    <ligand>
        <name>carbamoyl phosphate</name>
        <dbReference type="ChEBI" id="CHEBI:58228"/>
    </ligand>
</feature>
<keyword evidence="4 7" id="KW-0665">Pyrimidine biosynthesis</keyword>
<protein>
    <recommendedName>
        <fullName evidence="7">Aspartate carbamoyltransferase</fullName>
        <ecNumber evidence="7">2.1.3.2</ecNumber>
    </recommendedName>
    <alternativeName>
        <fullName evidence="7">Aspartate transcarbamylase</fullName>
        <shortName evidence="7">ATCase</shortName>
    </alternativeName>
</protein>
<feature type="binding site" evidence="7">
    <location>
        <position position="182"/>
    </location>
    <ligand>
        <name>L-aspartate</name>
        <dbReference type="ChEBI" id="CHEBI:29991"/>
    </ligand>
</feature>
<organism evidence="10 11">
    <name type="scientific">Halopseudomonas salina</name>
    <dbReference type="NCBI Taxonomy" id="1323744"/>
    <lineage>
        <taxon>Bacteria</taxon>
        <taxon>Pseudomonadati</taxon>
        <taxon>Pseudomonadota</taxon>
        <taxon>Gammaproteobacteria</taxon>
        <taxon>Pseudomonadales</taxon>
        <taxon>Pseudomonadaceae</taxon>
        <taxon>Halopseudomonas</taxon>
    </lineage>
</organism>
<feature type="binding site" evidence="7">
    <location>
        <position position="119"/>
    </location>
    <ligand>
        <name>carbamoyl phosphate</name>
        <dbReference type="ChEBI" id="CHEBI:58228"/>
    </ligand>
</feature>
<evidence type="ECO:0000256" key="1">
    <source>
        <dbReference type="ARBA" id="ARBA00004852"/>
    </source>
</evidence>
<feature type="domain" description="Aspartate/ornithine carbamoyltransferase carbamoyl-P binding" evidence="9">
    <location>
        <begin position="17"/>
        <end position="161"/>
    </location>
</feature>
<evidence type="ECO:0000256" key="6">
    <source>
        <dbReference type="ARBA" id="ARBA00048859"/>
    </source>
</evidence>
<name>A0ABQ1PEV9_9GAMM</name>
<dbReference type="InterPro" id="IPR002082">
    <property type="entry name" value="Asp_carbamoyltransf"/>
</dbReference>
<dbReference type="SUPFAM" id="SSF53671">
    <property type="entry name" value="Aspartate/ornithine carbamoyltransferase"/>
    <property type="match status" value="1"/>
</dbReference>
<evidence type="ECO:0000313" key="11">
    <source>
        <dbReference type="Proteomes" id="UP000638188"/>
    </source>
</evidence>
<gene>
    <name evidence="7 10" type="primary">pyrB</name>
    <name evidence="10" type="ORF">GCM10007418_14260</name>
</gene>
<evidence type="ECO:0000256" key="3">
    <source>
        <dbReference type="ARBA" id="ARBA00022679"/>
    </source>
</evidence>
<feature type="binding site" evidence="7">
    <location>
        <position position="69"/>
    </location>
    <ligand>
        <name>carbamoyl phosphate</name>
        <dbReference type="ChEBI" id="CHEBI:58228"/>
    </ligand>
</feature>
<dbReference type="PROSITE" id="PS00097">
    <property type="entry name" value="CARBAMOYLTRANSFERASE"/>
    <property type="match status" value="1"/>
</dbReference>
<evidence type="ECO:0000256" key="2">
    <source>
        <dbReference type="ARBA" id="ARBA00008896"/>
    </source>
</evidence>
<dbReference type="PRINTS" id="PR00100">
    <property type="entry name" value="AOTCASE"/>
</dbReference>
<proteinExistence type="inferred from homology"/>
<keyword evidence="11" id="KW-1185">Reference proteome</keyword>
<dbReference type="PRINTS" id="PR00101">
    <property type="entry name" value="ATCASE"/>
</dbReference>
<accession>A0ABQ1PEV9</accession>
<dbReference type="Pfam" id="PF00185">
    <property type="entry name" value="OTCace"/>
    <property type="match status" value="1"/>
</dbReference>
<dbReference type="NCBIfam" id="TIGR00670">
    <property type="entry name" value="asp_carb_tr"/>
    <property type="match status" value="1"/>
</dbReference>
<dbReference type="RefSeq" id="WP_150276612.1">
    <property type="nucleotide sequence ID" value="NZ_BMFF01000002.1"/>
</dbReference>
<evidence type="ECO:0000256" key="7">
    <source>
        <dbReference type="HAMAP-Rule" id="MF_00001"/>
    </source>
</evidence>
<dbReference type="Gene3D" id="3.40.50.1370">
    <property type="entry name" value="Aspartate/ornithine carbamoyltransferase"/>
    <property type="match status" value="2"/>
</dbReference>
<comment type="pathway">
    <text evidence="1 7">Pyrimidine metabolism; UMP biosynthesis via de novo pathway; (S)-dihydroorotate from bicarbonate: step 2/3.</text>
</comment>
<keyword evidence="3 7" id="KW-0808">Transferase</keyword>
<feature type="binding site" evidence="7">
    <location>
        <position position="237"/>
    </location>
    <ligand>
        <name>L-aspartate</name>
        <dbReference type="ChEBI" id="CHEBI:29991"/>
    </ligand>
</feature>
<dbReference type="NCBIfam" id="NF002032">
    <property type="entry name" value="PRK00856.1"/>
    <property type="match status" value="1"/>
</dbReference>
<feature type="domain" description="Aspartate/ornithine carbamoyltransferase Asp/Orn-binding" evidence="8">
    <location>
        <begin position="169"/>
        <end position="315"/>
    </location>
</feature>
<evidence type="ECO:0000313" key="10">
    <source>
        <dbReference type="EMBL" id="GGC95877.1"/>
    </source>
</evidence>
<feature type="binding site" evidence="7">
    <location>
        <position position="149"/>
    </location>
    <ligand>
        <name>carbamoyl phosphate</name>
        <dbReference type="ChEBI" id="CHEBI:58228"/>
    </ligand>
</feature>
<dbReference type="InterPro" id="IPR006132">
    <property type="entry name" value="Asp/Orn_carbamoyltranf_P-bd"/>
</dbReference>
<sequence length="336" mass="37138">MTPIPSHLQLNHQGQLRHFLSIEGLSRELLTELLDTADSFLEVGERAVKKVPLLRGKTVCNVFFENSTRTRTTFELAAKRLSADVLNLNIQTSSTSKGETLYDTLRNLEAMAADMFVVRHGDSGAAHFIAQQVCPDVAIINAGDGNHSHPTQAMLDMLTIRRHRGNFENLSVAIVGDILHSRVARSNMQALHTLGCPDIRVIAPRTLLPAGIEQYGVRVFNDLRVGLRDVDVVIMLRLQKERMQSGLLPSEGEFYRLYGLTRETLALAKPDALVMHPGPINRGVEIESEVADGAQSVILNQVTYGIAVRMAVMSMAMAGQNAQRQYNQEAQHATDH</sequence>
<feature type="binding site" evidence="7">
    <location>
        <position position="279"/>
    </location>
    <ligand>
        <name>carbamoyl phosphate</name>
        <dbReference type="ChEBI" id="CHEBI:58228"/>
    </ligand>
</feature>
<comment type="catalytic activity">
    <reaction evidence="6 7">
        <text>carbamoyl phosphate + L-aspartate = N-carbamoyl-L-aspartate + phosphate + H(+)</text>
        <dbReference type="Rhea" id="RHEA:20013"/>
        <dbReference type="ChEBI" id="CHEBI:15378"/>
        <dbReference type="ChEBI" id="CHEBI:29991"/>
        <dbReference type="ChEBI" id="CHEBI:32814"/>
        <dbReference type="ChEBI" id="CHEBI:43474"/>
        <dbReference type="ChEBI" id="CHEBI:58228"/>
        <dbReference type="EC" id="2.1.3.2"/>
    </reaction>
</comment>